<protein>
    <submittedName>
        <fullName evidence="2">Glucose sorbosone dehydrogenase</fullName>
    </submittedName>
</protein>
<dbReference type="Pfam" id="PF07995">
    <property type="entry name" value="GSDH"/>
    <property type="match status" value="1"/>
</dbReference>
<dbReference type="InterPro" id="IPR012938">
    <property type="entry name" value="Glc/Sorbosone_DH"/>
</dbReference>
<dbReference type="OrthoDB" id="6744at2157"/>
<dbReference type="Gene3D" id="2.120.10.30">
    <property type="entry name" value="TolB, C-terminal domain"/>
    <property type="match status" value="1"/>
</dbReference>
<gene>
    <name evidence="2" type="ordered locus">Nmar_0371</name>
</gene>
<dbReference type="EnsemblBacteria" id="ABX12267">
    <property type="protein sequence ID" value="ABX12267"/>
    <property type="gene ID" value="Nmar_0371"/>
</dbReference>
<dbReference type="GeneID" id="5773357"/>
<dbReference type="RefSeq" id="WP_012214754.1">
    <property type="nucleotide sequence ID" value="NC_010085.1"/>
</dbReference>
<dbReference type="PANTHER" id="PTHR19328:SF13">
    <property type="entry name" value="HIPL1 PROTEIN"/>
    <property type="match status" value="1"/>
</dbReference>
<dbReference type="AlphaFoldDB" id="A9A568"/>
<keyword evidence="3" id="KW-1185">Reference proteome</keyword>
<name>A9A568_NITMS</name>
<proteinExistence type="predicted"/>
<sequence>MYDKIDKHSMRNIIFVVSIMILLGGTSAYAESFPEIGVKVDVIADNLKIPWGIDFAQDGRIFFTERPGTVNVIEDGQVSQIMSRGVGGGEGGMLGIALDPEFEKNHYVYVYYTYNELLGIKNRLVQYVESDNKLNHEKILLEDIPGAPYHDGGRIKFGPDEMLYVTTGDAVEPELSQNLNSVAGKILRIKSDGTIPEDNPFGSAIYSIGHRNPQGIAWDKSGNLIATEHGPSGWRGVAHDEINWIVSGANYGWPDVIGDETLEGATNPILHSGDDTWAPSGSTFYYGDDMPMFDGKYFVAALKGQHIHVIEFDESYNVLFHGELFSGEFGRIRDVANGPDGLYFMTSNQDGRGNPNLYDDKILRISPLYNYENNSWVQNISEWYMKGEISKEESINAHSYLIERGTISQN</sequence>
<dbReference type="EMBL" id="CP000866">
    <property type="protein sequence ID" value="ABX12267.1"/>
    <property type="molecule type" value="Genomic_DNA"/>
</dbReference>
<dbReference type="eggNOG" id="arCOG02796">
    <property type="taxonomic scope" value="Archaea"/>
</dbReference>
<dbReference type="Proteomes" id="UP000000792">
    <property type="component" value="Chromosome"/>
</dbReference>
<organism evidence="2 3">
    <name type="scientific">Nitrosopumilus maritimus (strain SCM1)</name>
    <dbReference type="NCBI Taxonomy" id="436308"/>
    <lineage>
        <taxon>Archaea</taxon>
        <taxon>Nitrososphaerota</taxon>
        <taxon>Nitrososphaeria</taxon>
        <taxon>Nitrosopumilales</taxon>
        <taxon>Nitrosopumilaceae</taxon>
        <taxon>Nitrosopumilus</taxon>
    </lineage>
</organism>
<dbReference type="SUPFAM" id="SSF50952">
    <property type="entry name" value="Soluble quinoprotein glucose dehydrogenase"/>
    <property type="match status" value="1"/>
</dbReference>
<feature type="domain" description="Glucose/Sorbosone dehydrogenase" evidence="1">
    <location>
        <begin position="47"/>
        <end position="352"/>
    </location>
</feature>
<dbReference type="InterPro" id="IPR011042">
    <property type="entry name" value="6-blade_b-propeller_TolB-like"/>
</dbReference>
<dbReference type="InterPro" id="IPR011041">
    <property type="entry name" value="Quinoprot_gluc/sorb_DH_b-prop"/>
</dbReference>
<evidence type="ECO:0000313" key="3">
    <source>
        <dbReference type="Proteomes" id="UP000000792"/>
    </source>
</evidence>
<evidence type="ECO:0000313" key="2">
    <source>
        <dbReference type="EMBL" id="ABX12267.1"/>
    </source>
</evidence>
<dbReference type="STRING" id="436308.Nmar_0371"/>
<dbReference type="HOGENOM" id="CLU_012253_0_0_2"/>
<dbReference type="InParanoid" id="A9A568"/>
<evidence type="ECO:0000259" key="1">
    <source>
        <dbReference type="Pfam" id="PF07995"/>
    </source>
</evidence>
<accession>A9A568</accession>
<dbReference type="PhylomeDB" id="A9A568"/>
<dbReference type="PANTHER" id="PTHR19328">
    <property type="entry name" value="HEDGEHOG-INTERACTING PROTEIN"/>
    <property type="match status" value="1"/>
</dbReference>
<reference evidence="2 3" key="1">
    <citation type="journal article" date="2010" name="Proc. Natl. Acad. Sci. U.S.A.">
        <title>Nitrosopumilus maritimus genome reveals unique mechanisms for nitrification and autotrophy in globally distributed marine crenarchaea.</title>
        <authorList>
            <person name="Walker C.B."/>
            <person name="de la Torre J.R."/>
            <person name="Klotz M.G."/>
            <person name="Urakawa H."/>
            <person name="Pinel N."/>
            <person name="Arp D.J."/>
            <person name="Brochier-Armanet C."/>
            <person name="Chain P.S."/>
            <person name="Chan P.P."/>
            <person name="Gollabgir A."/>
            <person name="Hemp J."/>
            <person name="Hugler M."/>
            <person name="Karr E.A."/>
            <person name="Konneke M."/>
            <person name="Shin M."/>
            <person name="Lawton T.J."/>
            <person name="Lowe T."/>
            <person name="Martens-Habbena W."/>
            <person name="Sayavedra-Soto L.A."/>
            <person name="Lang D."/>
            <person name="Sievert S.M."/>
            <person name="Rosenzweig A.C."/>
            <person name="Manning G."/>
            <person name="Stahl D.A."/>
        </authorList>
    </citation>
    <scope>NUCLEOTIDE SEQUENCE [LARGE SCALE GENOMIC DNA]</scope>
    <source>
        <strain evidence="2 3">SCM1</strain>
    </source>
</reference>
<dbReference type="KEGG" id="nmr:Nmar_0371"/>